<dbReference type="AlphaFoldDB" id="A0A248UD39"/>
<reference evidence="1 2" key="1">
    <citation type="submission" date="2017-07" db="EMBL/GenBank/DDBJ databases">
        <title>Phylogenetic study on the rhizospheric bacterium Ochrobactrum sp. A44.</title>
        <authorList>
            <person name="Krzyzanowska D.M."/>
            <person name="Ossowicki A."/>
            <person name="Rajewska M."/>
            <person name="Maciag T."/>
            <person name="Kaczynski Z."/>
            <person name="Czerwicka M."/>
            <person name="Jafra S."/>
        </authorList>
    </citation>
    <scope>NUCLEOTIDE SEQUENCE [LARGE SCALE GENOMIC DNA]</scope>
    <source>
        <strain evidence="1 2">A44</strain>
    </source>
</reference>
<sequence length="46" mass="5430">MADIALTLHEPTDVASHTLLRSYRPDEWGRWFEARKHLNPDLLIML</sequence>
<dbReference type="EMBL" id="CP022603">
    <property type="protein sequence ID" value="ASV84450.1"/>
    <property type="molecule type" value="Genomic_DNA"/>
</dbReference>
<protein>
    <submittedName>
        <fullName evidence="1">Uncharacterized protein</fullName>
    </submittedName>
</protein>
<evidence type="ECO:0000313" key="1">
    <source>
        <dbReference type="EMBL" id="ASV84450.1"/>
    </source>
</evidence>
<organism evidence="1 2">
    <name type="scientific">Ochrobactrum quorumnocens</name>
    <dbReference type="NCBI Taxonomy" id="271865"/>
    <lineage>
        <taxon>Bacteria</taxon>
        <taxon>Pseudomonadati</taxon>
        <taxon>Pseudomonadota</taxon>
        <taxon>Alphaproteobacteria</taxon>
        <taxon>Hyphomicrobiales</taxon>
        <taxon>Brucellaceae</taxon>
        <taxon>Brucella/Ochrobactrum group</taxon>
        <taxon>Ochrobactrum</taxon>
    </lineage>
</organism>
<name>A0A248UD39_9HYPH</name>
<dbReference type="Gene3D" id="3.40.190.10">
    <property type="entry name" value="Periplasmic binding protein-like II"/>
    <property type="match status" value="1"/>
</dbReference>
<dbReference type="Proteomes" id="UP000215256">
    <property type="component" value="Chromosome 2"/>
</dbReference>
<proteinExistence type="predicted"/>
<dbReference type="KEGG" id="och:CES85_5244"/>
<gene>
    <name evidence="1" type="ORF">CES85_5244</name>
</gene>
<accession>A0A248UD39</accession>
<evidence type="ECO:0000313" key="2">
    <source>
        <dbReference type="Proteomes" id="UP000215256"/>
    </source>
</evidence>